<dbReference type="InterPro" id="IPR015422">
    <property type="entry name" value="PyrdxlP-dep_Trfase_small"/>
</dbReference>
<keyword evidence="4 8" id="KW-0238">DNA-binding</keyword>
<dbReference type="SMART" id="SM00345">
    <property type="entry name" value="HTH_GNTR"/>
    <property type="match status" value="1"/>
</dbReference>
<dbReference type="GO" id="GO:0017000">
    <property type="term" value="P:antibiotic biosynthetic process"/>
    <property type="evidence" value="ECO:0007669"/>
    <property type="project" value="UniProtKB-KW"/>
</dbReference>
<keyword evidence="8" id="KW-0032">Aminotransferase</keyword>
<dbReference type="Pfam" id="PF00392">
    <property type="entry name" value="GntR"/>
    <property type="match status" value="1"/>
</dbReference>
<dbReference type="CDD" id="cd07377">
    <property type="entry name" value="WHTH_GntR"/>
    <property type="match status" value="1"/>
</dbReference>
<keyword evidence="6" id="KW-0045">Antibiotic biosynthesis</keyword>
<evidence type="ECO:0000256" key="1">
    <source>
        <dbReference type="ARBA" id="ARBA00005384"/>
    </source>
</evidence>
<dbReference type="Pfam" id="PF00155">
    <property type="entry name" value="Aminotran_1_2"/>
    <property type="match status" value="1"/>
</dbReference>
<organism evidence="8 9">
    <name type="scientific">Amycolatopsis rubida</name>
    <dbReference type="NCBI Taxonomy" id="112413"/>
    <lineage>
        <taxon>Bacteria</taxon>
        <taxon>Bacillati</taxon>
        <taxon>Actinomycetota</taxon>
        <taxon>Actinomycetes</taxon>
        <taxon>Pseudonocardiales</taxon>
        <taxon>Pseudonocardiaceae</taxon>
        <taxon>Amycolatopsis</taxon>
    </lineage>
</organism>
<evidence type="ECO:0000256" key="3">
    <source>
        <dbReference type="ARBA" id="ARBA00023015"/>
    </source>
</evidence>
<dbReference type="InterPro" id="IPR004839">
    <property type="entry name" value="Aminotransferase_I/II_large"/>
</dbReference>
<evidence type="ECO:0000259" key="7">
    <source>
        <dbReference type="PROSITE" id="PS50949"/>
    </source>
</evidence>
<dbReference type="GO" id="GO:0003700">
    <property type="term" value="F:DNA-binding transcription factor activity"/>
    <property type="evidence" value="ECO:0007669"/>
    <property type="project" value="InterPro"/>
</dbReference>
<dbReference type="GO" id="GO:0008483">
    <property type="term" value="F:transaminase activity"/>
    <property type="evidence" value="ECO:0007669"/>
    <property type="project" value="UniProtKB-KW"/>
</dbReference>
<dbReference type="CDD" id="cd00609">
    <property type="entry name" value="AAT_like"/>
    <property type="match status" value="1"/>
</dbReference>
<dbReference type="InterPro" id="IPR015421">
    <property type="entry name" value="PyrdxlP-dep_Trfase_major"/>
</dbReference>
<evidence type="ECO:0000256" key="4">
    <source>
        <dbReference type="ARBA" id="ARBA00023125"/>
    </source>
</evidence>
<evidence type="ECO:0000256" key="6">
    <source>
        <dbReference type="ARBA" id="ARBA00023194"/>
    </source>
</evidence>
<keyword evidence="3" id="KW-0805">Transcription regulation</keyword>
<dbReference type="GO" id="GO:0003677">
    <property type="term" value="F:DNA binding"/>
    <property type="evidence" value="ECO:0007669"/>
    <property type="project" value="UniProtKB-KW"/>
</dbReference>
<name>A0A1I5HXA1_9PSEU</name>
<dbReference type="InterPro" id="IPR000524">
    <property type="entry name" value="Tscrpt_reg_HTH_GntR"/>
</dbReference>
<dbReference type="OrthoDB" id="4336542at2"/>
<sequence length="445" mass="46882">MSDPIEEAALSGGTAAEIALSVEGAISAGRLAAGARLPTVRELAARLAVSPATVNAAYRTLRNRGLVAAAGRAGTRVLERTAPTNRALGAPVGPGVRDLADGNPDPALLPQLRPALAKLSGRQWLYGESGALPALLDWFRVDFGRDGLAAEHLAVAGGAMDAIERVLQAHLWPGDAVIVEDPAFGGVLDLVSALGLRPIAVPVDDDGLRADLLRRALEQRPAACVLTPRAQNPTGAALSPQRAAELRKAFQHRENVLLIEDDHAAAVAGTEPETVGGKGEFRHWAVIRSVTKYLGPDLRLSVVSGDQLTVDRVLRRQQVGAGWASRLLQELAVTLLLDPATPKLLATARETYRERRRVLADALGRRGIALSGRSGFNGWIPTPAEGAVAQALLARGWAVRTGEAFRTNVPPGLRVTFANLSPAEAEDFAATLHSILQGDGRGYPA</sequence>
<comment type="similarity">
    <text evidence="1">In the C-terminal section; belongs to the class-I pyridoxal-phosphate-dependent aminotransferase family.</text>
</comment>
<protein>
    <submittedName>
        <fullName evidence="8">DNA-binding transcriptional regulator, MocR family, contains an aminotransferase domain</fullName>
    </submittedName>
</protein>
<dbReference type="RefSeq" id="WP_093572875.1">
    <property type="nucleotide sequence ID" value="NZ_FOWC01000002.1"/>
</dbReference>
<dbReference type="GO" id="GO:0030170">
    <property type="term" value="F:pyridoxal phosphate binding"/>
    <property type="evidence" value="ECO:0007669"/>
    <property type="project" value="InterPro"/>
</dbReference>
<keyword evidence="2" id="KW-0663">Pyridoxal phosphate</keyword>
<dbReference type="InterPro" id="IPR051446">
    <property type="entry name" value="HTH_trans_reg/aminotransferase"/>
</dbReference>
<dbReference type="SUPFAM" id="SSF53383">
    <property type="entry name" value="PLP-dependent transferases"/>
    <property type="match status" value="1"/>
</dbReference>
<dbReference type="SUPFAM" id="SSF46785">
    <property type="entry name" value="Winged helix' DNA-binding domain"/>
    <property type="match status" value="1"/>
</dbReference>
<gene>
    <name evidence="8" type="ORF">SAMN05421854_102140</name>
</gene>
<dbReference type="Gene3D" id="3.90.1150.10">
    <property type="entry name" value="Aspartate Aminotransferase, domain 1"/>
    <property type="match status" value="1"/>
</dbReference>
<dbReference type="Proteomes" id="UP000199137">
    <property type="component" value="Unassembled WGS sequence"/>
</dbReference>
<evidence type="ECO:0000313" key="9">
    <source>
        <dbReference type="Proteomes" id="UP000199137"/>
    </source>
</evidence>
<evidence type="ECO:0000313" key="8">
    <source>
        <dbReference type="EMBL" id="SFO52978.1"/>
    </source>
</evidence>
<keyword evidence="5" id="KW-0804">Transcription</keyword>
<reference evidence="8 9" key="1">
    <citation type="submission" date="2016-10" db="EMBL/GenBank/DDBJ databases">
        <authorList>
            <person name="de Groot N.N."/>
        </authorList>
    </citation>
    <scope>NUCLEOTIDE SEQUENCE [LARGE SCALE GENOMIC DNA]</scope>
    <source>
        <strain evidence="8 9">DSM 44637</strain>
    </source>
</reference>
<dbReference type="PROSITE" id="PS50949">
    <property type="entry name" value="HTH_GNTR"/>
    <property type="match status" value="1"/>
</dbReference>
<dbReference type="InterPro" id="IPR036390">
    <property type="entry name" value="WH_DNA-bd_sf"/>
</dbReference>
<dbReference type="InterPro" id="IPR036388">
    <property type="entry name" value="WH-like_DNA-bd_sf"/>
</dbReference>
<accession>A0A1I5HXA1</accession>
<dbReference type="EMBL" id="FOWC01000002">
    <property type="protein sequence ID" value="SFO52978.1"/>
    <property type="molecule type" value="Genomic_DNA"/>
</dbReference>
<dbReference type="PANTHER" id="PTHR46577:SF1">
    <property type="entry name" value="HTH-TYPE TRANSCRIPTIONAL REGULATORY PROTEIN GABR"/>
    <property type="match status" value="1"/>
</dbReference>
<dbReference type="InterPro" id="IPR015424">
    <property type="entry name" value="PyrdxlP-dep_Trfase"/>
</dbReference>
<proteinExistence type="inferred from homology"/>
<keyword evidence="8" id="KW-0808">Transferase</keyword>
<dbReference type="AlphaFoldDB" id="A0A1I5HXA1"/>
<feature type="domain" description="HTH gntR-type" evidence="7">
    <location>
        <begin position="12"/>
        <end position="80"/>
    </location>
</feature>
<dbReference type="Gene3D" id="1.10.10.10">
    <property type="entry name" value="Winged helix-like DNA-binding domain superfamily/Winged helix DNA-binding domain"/>
    <property type="match status" value="1"/>
</dbReference>
<dbReference type="STRING" id="112413.SAMN05421854_102140"/>
<evidence type="ECO:0000256" key="5">
    <source>
        <dbReference type="ARBA" id="ARBA00023163"/>
    </source>
</evidence>
<dbReference type="Gene3D" id="3.40.640.10">
    <property type="entry name" value="Type I PLP-dependent aspartate aminotransferase-like (Major domain)"/>
    <property type="match status" value="1"/>
</dbReference>
<dbReference type="PANTHER" id="PTHR46577">
    <property type="entry name" value="HTH-TYPE TRANSCRIPTIONAL REGULATORY PROTEIN GABR"/>
    <property type="match status" value="1"/>
</dbReference>
<evidence type="ECO:0000256" key="2">
    <source>
        <dbReference type="ARBA" id="ARBA00022898"/>
    </source>
</evidence>